<keyword evidence="3" id="KW-1185">Reference proteome</keyword>
<reference evidence="2" key="1">
    <citation type="submission" date="2021-03" db="EMBL/GenBank/DDBJ databases">
        <title>Draft genome sequence of rust myrtle Austropuccinia psidii MF-1, a brazilian biotype.</title>
        <authorList>
            <person name="Quecine M.C."/>
            <person name="Pachon D.M.R."/>
            <person name="Bonatelli M.L."/>
            <person name="Correr F.H."/>
            <person name="Franceschini L.M."/>
            <person name="Leite T.F."/>
            <person name="Margarido G.R.A."/>
            <person name="Almeida C.A."/>
            <person name="Ferrarezi J.A."/>
            <person name="Labate C.A."/>
        </authorList>
    </citation>
    <scope>NUCLEOTIDE SEQUENCE</scope>
    <source>
        <strain evidence="2">MF-1</strain>
    </source>
</reference>
<sequence length="308" mass="33948">MSSKLTELTKYSPSAPPPSVLCDSGILSLLASSGHFDLSQTYDGYKAVEKPCHCPGLLASNVRRYLWSKNDGNFGKEFPVSEAPAPDGTSGYSNLTGFRQREVARWTYVRGPILVGGRPIYSSSEAPISRINTEGVVKRIRKIANSPPDPNCEEVEVVHSSAGQKSSTSPSHPPAKRFQSKIISSTPRTFQPILSTIPTSLPPASPRSFITRPSLAPAVRTSPIPQPRNFPIVTSQHLHLWPAPVEEEKNFLLCRFLPPTSFSKGRILLSELPERIPIWQINIKMLGTNSLEGWIQIVRRQLCMLIIG</sequence>
<feature type="region of interest" description="Disordered" evidence="1">
    <location>
        <begin position="158"/>
        <end position="177"/>
    </location>
</feature>
<name>A0A9Q3I6W4_9BASI</name>
<dbReference type="Proteomes" id="UP000765509">
    <property type="component" value="Unassembled WGS sequence"/>
</dbReference>
<accession>A0A9Q3I6W4</accession>
<proteinExistence type="predicted"/>
<evidence type="ECO:0000313" key="2">
    <source>
        <dbReference type="EMBL" id="MBW0532136.1"/>
    </source>
</evidence>
<protein>
    <submittedName>
        <fullName evidence="2">Uncharacterized protein</fullName>
    </submittedName>
</protein>
<gene>
    <name evidence="2" type="ORF">O181_071851</name>
</gene>
<dbReference type="AlphaFoldDB" id="A0A9Q3I6W4"/>
<dbReference type="EMBL" id="AVOT02037454">
    <property type="protein sequence ID" value="MBW0532136.1"/>
    <property type="molecule type" value="Genomic_DNA"/>
</dbReference>
<evidence type="ECO:0000256" key="1">
    <source>
        <dbReference type="SAM" id="MobiDB-lite"/>
    </source>
</evidence>
<feature type="compositionally biased region" description="Polar residues" evidence="1">
    <location>
        <begin position="161"/>
        <end position="170"/>
    </location>
</feature>
<evidence type="ECO:0000313" key="3">
    <source>
        <dbReference type="Proteomes" id="UP000765509"/>
    </source>
</evidence>
<comment type="caution">
    <text evidence="2">The sequence shown here is derived from an EMBL/GenBank/DDBJ whole genome shotgun (WGS) entry which is preliminary data.</text>
</comment>
<organism evidence="2 3">
    <name type="scientific">Austropuccinia psidii MF-1</name>
    <dbReference type="NCBI Taxonomy" id="1389203"/>
    <lineage>
        <taxon>Eukaryota</taxon>
        <taxon>Fungi</taxon>
        <taxon>Dikarya</taxon>
        <taxon>Basidiomycota</taxon>
        <taxon>Pucciniomycotina</taxon>
        <taxon>Pucciniomycetes</taxon>
        <taxon>Pucciniales</taxon>
        <taxon>Sphaerophragmiaceae</taxon>
        <taxon>Austropuccinia</taxon>
    </lineage>
</organism>